<dbReference type="Proteomes" id="UP001362899">
    <property type="component" value="Unassembled WGS sequence"/>
</dbReference>
<keyword evidence="5" id="KW-0234">DNA repair</keyword>
<keyword evidence="2" id="KW-0235">DNA replication</keyword>
<feature type="region of interest" description="Disordered" evidence="7">
    <location>
        <begin position="262"/>
        <end position="304"/>
    </location>
</feature>
<feature type="compositionally biased region" description="Low complexity" evidence="7">
    <location>
        <begin position="37"/>
        <end position="51"/>
    </location>
</feature>
<sequence>MDESIKSETGIILSPQDSTDSKELNPPENSTRPNEPIQPIHQIQPLQSLQQNEPIQPNELKELKELKEPSPKKQKLSAVEINAEKLRKEAEKKAEKAQKEADRLLKMLKKEEEKRKKEEERQAEKKRKEEERLAEKKRKEEERLAEKKRKEEERLAEKKRKEEEKLAEKQRKEQEKLLKDAEKLKKEAENQSKINAFFKKTVPAKQKQDSNEQTAKSDYDTYFLPFSLHRGGEMFSLVNNCSVDNQDEYSMDAKAWLQLQTEKNRNSQGTSQEMSHETSQETFQETSQENSQSSNNTTTPNININSNNVKARLALAKDPTEVAEIISSLHIRRLQFSYVSQSYLQNPRLPINEEFRPPFVGYKPHLPFDTRKELALNPFIRIAKEVDPNINYEYDSEMEWVEEEGGEDLRFEDSEDEREEDNENDNDKENDEDNDFLSDDDKSENTGASKPKFTGPLTPVLVWGEGLEEFRTQIFVKEPVKLIAAAVAAAVDETSMEIANAKAKAKANAKDASDTAASKDNEVAEGPSFNEIMNAIAEKVGFENLKESLIKADGSQATKTLHVELMKQQLHGATEKEIKRVFDLCAVRVGKKKIEKKWVLNNEARGYFVL</sequence>
<keyword evidence="6" id="KW-0539">Nucleus</keyword>
<dbReference type="Pfam" id="PF12253">
    <property type="entry name" value="CAF1A_dimeriz"/>
    <property type="match status" value="1"/>
</dbReference>
<evidence type="ECO:0000256" key="5">
    <source>
        <dbReference type="ARBA" id="ARBA00023204"/>
    </source>
</evidence>
<comment type="subcellular location">
    <subcellularLocation>
        <location evidence="1">Nucleus</location>
    </subcellularLocation>
</comment>
<proteinExistence type="predicted"/>
<name>A0AAV5RL67_STABA</name>
<evidence type="ECO:0000256" key="7">
    <source>
        <dbReference type="SAM" id="MobiDB-lite"/>
    </source>
</evidence>
<evidence type="ECO:0000256" key="2">
    <source>
        <dbReference type="ARBA" id="ARBA00022705"/>
    </source>
</evidence>
<dbReference type="PANTHER" id="PTHR15272">
    <property type="entry name" value="CHROMATIN ASSEMBLY FACTOR 1 SUBUNIT A CAF-1 SUBUNIT A"/>
    <property type="match status" value="1"/>
</dbReference>
<evidence type="ECO:0000259" key="9">
    <source>
        <dbReference type="Pfam" id="PF12253"/>
    </source>
</evidence>
<evidence type="ECO:0000313" key="11">
    <source>
        <dbReference type="Proteomes" id="UP001362899"/>
    </source>
</evidence>
<dbReference type="GO" id="GO:0005634">
    <property type="term" value="C:nucleus"/>
    <property type="evidence" value="ECO:0007669"/>
    <property type="project" value="UniProtKB-SubCell"/>
</dbReference>
<feature type="region of interest" description="Disordered" evidence="7">
    <location>
        <begin position="403"/>
        <end position="455"/>
    </location>
</feature>
<dbReference type="GO" id="GO:0006281">
    <property type="term" value="P:DNA repair"/>
    <property type="evidence" value="ECO:0007669"/>
    <property type="project" value="UniProtKB-KW"/>
</dbReference>
<evidence type="ECO:0000259" key="8">
    <source>
        <dbReference type="Pfam" id="PF11600"/>
    </source>
</evidence>
<dbReference type="EMBL" id="BTGC01000008">
    <property type="protein sequence ID" value="GMM52203.1"/>
    <property type="molecule type" value="Genomic_DNA"/>
</dbReference>
<feature type="domain" description="Chromatin assembly factor 1 subunit A dimerization" evidence="9">
    <location>
        <begin position="352"/>
        <end position="425"/>
    </location>
</feature>
<feature type="region of interest" description="Disordered" evidence="7">
    <location>
        <begin position="1"/>
        <end position="174"/>
    </location>
</feature>
<reference evidence="10 11" key="1">
    <citation type="journal article" date="2023" name="Elife">
        <title>Identification of key yeast species and microbe-microbe interactions impacting larval growth of Drosophila in the wild.</title>
        <authorList>
            <person name="Mure A."/>
            <person name="Sugiura Y."/>
            <person name="Maeda R."/>
            <person name="Honda K."/>
            <person name="Sakurai N."/>
            <person name="Takahashi Y."/>
            <person name="Watada M."/>
            <person name="Katoh T."/>
            <person name="Gotoh A."/>
            <person name="Gotoh Y."/>
            <person name="Taniguchi I."/>
            <person name="Nakamura K."/>
            <person name="Hayashi T."/>
            <person name="Katayama T."/>
            <person name="Uemura T."/>
            <person name="Hattori Y."/>
        </authorList>
    </citation>
    <scope>NUCLEOTIDE SEQUENCE [LARGE SCALE GENOMIC DNA]</scope>
    <source>
        <strain evidence="10 11">SB-73</strain>
    </source>
</reference>
<dbReference type="PANTHER" id="PTHR15272:SF0">
    <property type="entry name" value="CHROMATIN ASSEMBLY FACTOR 1 SUBUNIT A"/>
    <property type="match status" value="1"/>
</dbReference>
<keyword evidence="3" id="KW-0227">DNA damage</keyword>
<dbReference type="InterPro" id="IPR022043">
    <property type="entry name" value="CAF1A_DD"/>
</dbReference>
<feature type="compositionally biased region" description="Low complexity" evidence="7">
    <location>
        <begin position="280"/>
        <end position="304"/>
    </location>
</feature>
<keyword evidence="4" id="KW-0143">Chaperone</keyword>
<dbReference type="GO" id="GO:0033186">
    <property type="term" value="C:CAF-1 complex"/>
    <property type="evidence" value="ECO:0007669"/>
    <property type="project" value="TreeGrafter"/>
</dbReference>
<feature type="compositionally biased region" description="Polar residues" evidence="7">
    <location>
        <begin position="262"/>
        <end position="273"/>
    </location>
</feature>
<keyword evidence="11" id="KW-1185">Reference proteome</keyword>
<feature type="domain" description="Chromatin assembly factor 1 p150 subunit acidic region" evidence="8">
    <location>
        <begin position="86"/>
        <end position="229"/>
    </location>
</feature>
<dbReference type="InterPro" id="IPR021644">
    <property type="entry name" value="CAF-1_p150_acidic"/>
</dbReference>
<gene>
    <name evidence="10" type="ORF">DASB73_031660</name>
</gene>
<evidence type="ECO:0000256" key="6">
    <source>
        <dbReference type="ARBA" id="ARBA00023242"/>
    </source>
</evidence>
<feature type="compositionally biased region" description="Basic and acidic residues" evidence="7">
    <location>
        <begin position="59"/>
        <end position="71"/>
    </location>
</feature>
<evidence type="ECO:0000256" key="1">
    <source>
        <dbReference type="ARBA" id="ARBA00004123"/>
    </source>
</evidence>
<organism evidence="10 11">
    <name type="scientific">Starmerella bacillaris</name>
    <name type="common">Yeast</name>
    <name type="synonym">Candida zemplinina</name>
    <dbReference type="NCBI Taxonomy" id="1247836"/>
    <lineage>
        <taxon>Eukaryota</taxon>
        <taxon>Fungi</taxon>
        <taxon>Dikarya</taxon>
        <taxon>Ascomycota</taxon>
        <taxon>Saccharomycotina</taxon>
        <taxon>Dipodascomycetes</taxon>
        <taxon>Dipodascales</taxon>
        <taxon>Trichomonascaceae</taxon>
        <taxon>Starmerella</taxon>
    </lineage>
</organism>
<protein>
    <submittedName>
        <fullName evidence="10">Uncharacterized protein</fullName>
    </submittedName>
</protein>
<dbReference type="Pfam" id="PF11600">
    <property type="entry name" value="CAF1A_acidic"/>
    <property type="match status" value="1"/>
</dbReference>
<dbReference type="AlphaFoldDB" id="A0AAV5RL67"/>
<accession>A0AAV5RL67</accession>
<dbReference type="GO" id="GO:0006334">
    <property type="term" value="P:nucleosome assembly"/>
    <property type="evidence" value="ECO:0007669"/>
    <property type="project" value="TreeGrafter"/>
</dbReference>
<evidence type="ECO:0000256" key="4">
    <source>
        <dbReference type="ARBA" id="ARBA00023186"/>
    </source>
</evidence>
<comment type="caution">
    <text evidence="10">The sequence shown here is derived from an EMBL/GenBank/DDBJ whole genome shotgun (WGS) entry which is preliminary data.</text>
</comment>
<feature type="compositionally biased region" description="Basic and acidic residues" evidence="7">
    <location>
        <begin position="82"/>
        <end position="174"/>
    </location>
</feature>
<feature type="compositionally biased region" description="Acidic residues" evidence="7">
    <location>
        <begin position="413"/>
        <end position="438"/>
    </location>
</feature>
<evidence type="ECO:0000256" key="3">
    <source>
        <dbReference type="ARBA" id="ARBA00022763"/>
    </source>
</evidence>
<evidence type="ECO:0000313" key="10">
    <source>
        <dbReference type="EMBL" id="GMM52203.1"/>
    </source>
</evidence>